<sequence>MAETAQQPPVDSISDEVTSLRASVLDYRRENGRTYQKFGEDNFAHQLWLLTWDDDLCNCPKKDGAKRVLDCGTGTGIWALDFGEILSERHDPSYRVPPNCHFEIDDLEEEWTWTEPFDLIHARTFLGGISNWKGFVAEAYKNLEVGGYLEINDNNFPVLCDDDTMKEDSLILKWSQFLVEAVAKAGKVGQTVTVSEMKAGLEEAGFEDVQEKTERWPVSPWAENNTKSRELGVWCRAITMESLEALSLALFTHVLGWTRVETLVFCAGVRDELKRQEVHAYFKLIDDSAASLRSSILDYRRENGRTCHKYGDNKQERLGLTTYQRSTNHWADRTLDFSHQLWLLTWDGELCNSPKRDGARRVLDCGTGTGIWALDYGCFSPPRPNSDARPEATVIGVDLSPIQPSYVPPNCYFEIDDLEKEWTWSEPFDFIFARNIVGGLSDYPRFIASAFKNLEPGGYFEFNDNHFPVVCDDGTMTEDSQILKWSRLLVEATDKIGQSFSFHSLKSKLEAAGFVDVEEKRERWPVSPWPEKDTKRRELGVWCRAITMESLEALSLALFTRILGWTEEETLVFCAGVRDELRNQEVHAYFHVYSAWGRKPETQEEDETESF</sequence>
<dbReference type="Pfam" id="PF13489">
    <property type="entry name" value="Methyltransf_23"/>
    <property type="match status" value="2"/>
</dbReference>
<dbReference type="SUPFAM" id="SSF53335">
    <property type="entry name" value="S-adenosyl-L-methionine-dependent methyltransferases"/>
    <property type="match status" value="2"/>
</dbReference>
<proteinExistence type="inferred from homology"/>
<protein>
    <recommendedName>
        <fullName evidence="4">Methyltransferase domain-containing protein</fullName>
    </recommendedName>
</protein>
<comment type="caution">
    <text evidence="2">The sequence shown here is derived from an EMBL/GenBank/DDBJ whole genome shotgun (WGS) entry which is preliminary data.</text>
</comment>
<dbReference type="STRING" id="708187.A0A1Q8RY70"/>
<dbReference type="CDD" id="cd02440">
    <property type="entry name" value="AdoMet_MTases"/>
    <property type="match status" value="2"/>
</dbReference>
<dbReference type="PANTHER" id="PTHR43591">
    <property type="entry name" value="METHYLTRANSFERASE"/>
    <property type="match status" value="1"/>
</dbReference>
<comment type="similarity">
    <text evidence="1">Belongs to the methyltransferase superfamily. LaeA methyltransferase family.</text>
</comment>
<dbReference type="AlphaFoldDB" id="A0A1Q8RY70"/>
<dbReference type="InterPro" id="IPR029063">
    <property type="entry name" value="SAM-dependent_MTases_sf"/>
</dbReference>
<gene>
    <name evidence="2" type="ORF">CCHL11_01589</name>
</gene>
<organism evidence="2 3">
    <name type="scientific">Colletotrichum chlorophyti</name>
    <dbReference type="NCBI Taxonomy" id="708187"/>
    <lineage>
        <taxon>Eukaryota</taxon>
        <taxon>Fungi</taxon>
        <taxon>Dikarya</taxon>
        <taxon>Ascomycota</taxon>
        <taxon>Pezizomycotina</taxon>
        <taxon>Sordariomycetes</taxon>
        <taxon>Hypocreomycetidae</taxon>
        <taxon>Glomerellales</taxon>
        <taxon>Glomerellaceae</taxon>
        <taxon>Colletotrichum</taxon>
    </lineage>
</organism>
<dbReference type="OrthoDB" id="2013972at2759"/>
<evidence type="ECO:0008006" key="4">
    <source>
        <dbReference type="Google" id="ProtNLM"/>
    </source>
</evidence>
<reference evidence="2 3" key="1">
    <citation type="submission" date="2016-11" db="EMBL/GenBank/DDBJ databases">
        <title>Draft Genome Assembly of Colletotrichum chlorophyti a pathogen of herbaceous plants.</title>
        <authorList>
            <person name="Gan P."/>
            <person name="Narusaka M."/>
            <person name="Tsushima A."/>
            <person name="Narusaka Y."/>
            <person name="Takano Y."/>
            <person name="Shirasu K."/>
        </authorList>
    </citation>
    <scope>NUCLEOTIDE SEQUENCE [LARGE SCALE GENOMIC DNA]</scope>
    <source>
        <strain evidence="2 3">NTL11</strain>
    </source>
</reference>
<dbReference type="GO" id="GO:0008168">
    <property type="term" value="F:methyltransferase activity"/>
    <property type="evidence" value="ECO:0007669"/>
    <property type="project" value="TreeGrafter"/>
</dbReference>
<accession>A0A1Q8RY70</accession>
<dbReference type="Proteomes" id="UP000186583">
    <property type="component" value="Unassembled WGS sequence"/>
</dbReference>
<evidence type="ECO:0000313" key="2">
    <source>
        <dbReference type="EMBL" id="OLN92049.1"/>
    </source>
</evidence>
<dbReference type="PANTHER" id="PTHR43591:SF31">
    <property type="entry name" value="LAEA-LIKE, PUTATIVE (AFU_ORTHOLOGUE AFUA_8G01930)-RELATED"/>
    <property type="match status" value="1"/>
</dbReference>
<name>A0A1Q8RY70_9PEZI</name>
<evidence type="ECO:0000256" key="1">
    <source>
        <dbReference type="ARBA" id="ARBA00038158"/>
    </source>
</evidence>
<dbReference type="Gene3D" id="3.40.50.150">
    <property type="entry name" value="Vaccinia Virus protein VP39"/>
    <property type="match status" value="2"/>
</dbReference>
<keyword evidence="3" id="KW-1185">Reference proteome</keyword>
<evidence type="ECO:0000313" key="3">
    <source>
        <dbReference type="Proteomes" id="UP000186583"/>
    </source>
</evidence>
<dbReference type="EMBL" id="MPGH01000060">
    <property type="protein sequence ID" value="OLN92049.1"/>
    <property type="molecule type" value="Genomic_DNA"/>
</dbReference>